<sequence>MLFKEQAEVSDGVPVRPADCKTHPAFEQVNKDETRLTMSSFCLEFWKTVAASNSVMDTAMLEEHPCAELCATAALPGDKAFSKCLFYVQLASV</sequence>
<protein>
    <submittedName>
        <fullName evidence="1">Uncharacterized protein</fullName>
    </submittedName>
</protein>
<gene>
    <name evidence="1" type="ORF">K3721_00420</name>
</gene>
<organism evidence="1 2">
    <name type="scientific">Leisingera caerulea</name>
    <name type="common">Phaeobacter caeruleus</name>
    <dbReference type="NCBI Taxonomy" id="506591"/>
    <lineage>
        <taxon>Bacteria</taxon>
        <taxon>Pseudomonadati</taxon>
        <taxon>Pseudomonadota</taxon>
        <taxon>Alphaproteobacteria</taxon>
        <taxon>Rhodobacterales</taxon>
        <taxon>Roseobacteraceae</taxon>
        <taxon>Leisingera</taxon>
    </lineage>
</organism>
<dbReference type="RefSeq" id="WP_259971478.1">
    <property type="nucleotide sequence ID" value="NZ_CP081070.1"/>
</dbReference>
<dbReference type="KEGG" id="lcae:K3721_00420"/>
<proteinExistence type="predicted"/>
<reference evidence="1" key="1">
    <citation type="submission" date="2021-08" db="EMBL/GenBank/DDBJ databases">
        <authorList>
            <person name="Nwanade C."/>
            <person name="Wang M."/>
            <person name="Masoudi A."/>
            <person name="Yu Z."/>
            <person name="Liu J."/>
        </authorList>
    </citation>
    <scope>NUCLEOTIDE SEQUENCE</scope>
    <source>
        <strain evidence="1">S122</strain>
    </source>
</reference>
<dbReference type="AlphaFoldDB" id="A0A9Q9HF95"/>
<dbReference type="EMBL" id="CP081070">
    <property type="protein sequence ID" value="UWQ54043.1"/>
    <property type="molecule type" value="Genomic_DNA"/>
</dbReference>
<dbReference type="Proteomes" id="UP001058713">
    <property type="component" value="Chromosome"/>
</dbReference>
<evidence type="ECO:0000313" key="2">
    <source>
        <dbReference type="Proteomes" id="UP001058713"/>
    </source>
</evidence>
<name>A0A9Q9HF95_LEICA</name>
<evidence type="ECO:0000313" key="1">
    <source>
        <dbReference type="EMBL" id="UWQ54043.1"/>
    </source>
</evidence>
<accession>A0A9Q9HF95</accession>